<dbReference type="PROSITE" id="PS50177">
    <property type="entry name" value="NTF2_DOMAIN"/>
    <property type="match status" value="1"/>
</dbReference>
<proteinExistence type="predicted"/>
<dbReference type="EMBL" id="JAHDYR010000067">
    <property type="protein sequence ID" value="KAG9389859.1"/>
    <property type="molecule type" value="Genomic_DNA"/>
</dbReference>
<dbReference type="InterPro" id="IPR032710">
    <property type="entry name" value="NTF2-like_dom_sf"/>
</dbReference>
<dbReference type="GO" id="GO:0006913">
    <property type="term" value="P:nucleocytoplasmic transport"/>
    <property type="evidence" value="ECO:0007669"/>
    <property type="project" value="UniProtKB-UniRule"/>
</dbReference>
<dbReference type="InterPro" id="IPR018222">
    <property type="entry name" value="Nuclear_transport_factor_2_euk"/>
</dbReference>
<name>A0A8J6DXC3_9EUKA</name>
<evidence type="ECO:0000259" key="2">
    <source>
        <dbReference type="PROSITE" id="PS50177"/>
    </source>
</evidence>
<dbReference type="GO" id="GO:0051028">
    <property type="term" value="P:mRNA transport"/>
    <property type="evidence" value="ECO:0007669"/>
    <property type="project" value="UniProtKB-UniRule"/>
</dbReference>
<gene>
    <name evidence="3" type="ORF">J8273_8538</name>
</gene>
<dbReference type="GO" id="GO:0005634">
    <property type="term" value="C:nucleus"/>
    <property type="evidence" value="ECO:0007669"/>
    <property type="project" value="UniProtKB-SubCell"/>
</dbReference>
<dbReference type="PANTHER" id="PTHR12612">
    <property type="entry name" value="NUCLEAR TRANSPORT FACTOR 2"/>
    <property type="match status" value="1"/>
</dbReference>
<keyword evidence="1" id="KW-0539">Nucleus</keyword>
<dbReference type="InterPro" id="IPR002075">
    <property type="entry name" value="NTF2_dom"/>
</dbReference>
<evidence type="ECO:0000313" key="4">
    <source>
        <dbReference type="Proteomes" id="UP000717585"/>
    </source>
</evidence>
<dbReference type="Gene3D" id="3.10.450.50">
    <property type="match status" value="1"/>
</dbReference>
<keyword evidence="4" id="KW-1185">Reference proteome</keyword>
<dbReference type="Pfam" id="PF02136">
    <property type="entry name" value="NTF2"/>
    <property type="match status" value="1"/>
</dbReference>
<keyword evidence="1" id="KW-0963">Cytoplasm</keyword>
<comment type="subcellular location">
    <subcellularLocation>
        <location evidence="1">Cytoplasm</location>
    </subcellularLocation>
    <subcellularLocation>
        <location evidence="1">Nucleus</location>
    </subcellularLocation>
</comment>
<protein>
    <recommendedName>
        <fullName evidence="1">Nuclear transport factor 2</fullName>
        <shortName evidence="1">NTF-2</shortName>
    </recommendedName>
</protein>
<dbReference type="GO" id="GO:0005737">
    <property type="term" value="C:cytoplasm"/>
    <property type="evidence" value="ECO:0007669"/>
    <property type="project" value="UniProtKB-SubCell"/>
</dbReference>
<feature type="domain" description="NTF2" evidence="2">
    <location>
        <begin position="1"/>
        <end position="119"/>
    </location>
</feature>
<dbReference type="OrthoDB" id="6507044at2759"/>
<reference evidence="3" key="1">
    <citation type="submission" date="2021-05" db="EMBL/GenBank/DDBJ databases">
        <title>A free-living protist that lacks canonical eukaryotic 1 DNA replication and segregation systems.</title>
        <authorList>
            <person name="Salas-Leiva D.E."/>
            <person name="Tromer E.C."/>
            <person name="Curtis B.A."/>
            <person name="Jerlstrom-Hultqvist J."/>
            <person name="Kolisko M."/>
            <person name="Yi Z."/>
            <person name="Salas-Leiva J.S."/>
            <person name="Gallot-Lavallee L."/>
            <person name="Kops G.J.P.L."/>
            <person name="Archibald J.M."/>
            <person name="Simpson A.G.B."/>
            <person name="Roger A.J."/>
        </authorList>
    </citation>
    <scope>NUCLEOTIDE SEQUENCE</scope>
    <source>
        <strain evidence="3">BICM</strain>
    </source>
</reference>
<dbReference type="SUPFAM" id="SSF54427">
    <property type="entry name" value="NTF2-like"/>
    <property type="match status" value="1"/>
</dbReference>
<organism evidence="3 4">
    <name type="scientific">Carpediemonas membranifera</name>
    <dbReference type="NCBI Taxonomy" id="201153"/>
    <lineage>
        <taxon>Eukaryota</taxon>
        <taxon>Metamonada</taxon>
        <taxon>Carpediemonas-like organisms</taxon>
        <taxon>Carpediemonas</taxon>
    </lineage>
</organism>
<dbReference type="Proteomes" id="UP000717585">
    <property type="component" value="Unassembled WGS sequence"/>
</dbReference>
<evidence type="ECO:0000256" key="1">
    <source>
        <dbReference type="RuleBase" id="RU369002"/>
    </source>
</evidence>
<dbReference type="InterPro" id="IPR045875">
    <property type="entry name" value="NTF2"/>
</dbReference>
<comment type="function">
    <text evidence="1">Has a role in nuclear-cytoplasmic transport of proteins and mRNAs.</text>
</comment>
<keyword evidence="1" id="KW-0653">Protein transport</keyword>
<sequence length="122" mass="14174">MTSFLHIIKYSTGVRPRRCSSTQEDSVASFQRNRCRGINDIRNLLERLQTHKIQHDFQSMVFDFQPTFGDQVLLFVSGQMIVDGQTGQPSVFNDVFTLQHFNQPGQPDGWYIKNHIFKAFMC</sequence>
<accession>A0A8J6DXC3</accession>
<dbReference type="GO" id="GO:0015031">
    <property type="term" value="P:protein transport"/>
    <property type="evidence" value="ECO:0007669"/>
    <property type="project" value="UniProtKB-KW"/>
</dbReference>
<keyword evidence="1" id="KW-0813">Transport</keyword>
<evidence type="ECO:0000313" key="3">
    <source>
        <dbReference type="EMBL" id="KAG9389859.1"/>
    </source>
</evidence>
<dbReference type="AlphaFoldDB" id="A0A8J6DXC3"/>
<comment type="caution">
    <text evidence="3">The sequence shown here is derived from an EMBL/GenBank/DDBJ whole genome shotgun (WGS) entry which is preliminary data.</text>
</comment>